<comment type="caution">
    <text evidence="2">The sequence shown here is derived from an EMBL/GenBank/DDBJ whole genome shotgun (WGS) entry which is preliminary data.</text>
</comment>
<accession>A0A9J5XV54</accession>
<keyword evidence="3" id="KW-1185">Reference proteome</keyword>
<dbReference type="Proteomes" id="UP000824120">
    <property type="component" value="Chromosome 8"/>
</dbReference>
<feature type="transmembrane region" description="Helical" evidence="1">
    <location>
        <begin position="6"/>
        <end position="27"/>
    </location>
</feature>
<dbReference type="OrthoDB" id="1936010at2759"/>
<dbReference type="PANTHER" id="PTHR34663">
    <property type="entry name" value="OS06G0637400 PROTEIN"/>
    <property type="match status" value="1"/>
</dbReference>
<dbReference type="EMBL" id="JACXVP010000008">
    <property type="protein sequence ID" value="KAG5591479.1"/>
    <property type="molecule type" value="Genomic_DNA"/>
</dbReference>
<dbReference type="AlphaFoldDB" id="A0A9J5XV54"/>
<gene>
    <name evidence="2" type="ORF">H5410_041993</name>
</gene>
<keyword evidence="1" id="KW-0812">Transmembrane</keyword>
<dbReference type="GO" id="GO:0050793">
    <property type="term" value="P:regulation of developmental process"/>
    <property type="evidence" value="ECO:0007669"/>
    <property type="project" value="InterPro"/>
</dbReference>
<dbReference type="PANTHER" id="PTHR34663:SF9">
    <property type="entry name" value="OS06G0637400 PROTEIN"/>
    <property type="match status" value="1"/>
</dbReference>
<evidence type="ECO:0000256" key="1">
    <source>
        <dbReference type="SAM" id="Phobius"/>
    </source>
</evidence>
<sequence length="221" mass="25986">MAWVIQYIAISFFFHLLLVSSILFCAMEARPFTLVQRPKKHFNVVVKDSGPSPGFGHHNYKDFEKPIDDNFKVDVVHSGPSPGEGHKSPPLKNNISKQLRNLNDWEIDDFCQLLLRLDYTHIDQSKGDSLVWIASNDGTFTAKKCYSLLMMQTRFWDTTWGACLRKRVLHQVIDVTYVKKSWRRVNELLESWQHQRTHKALKQIWRTIPLCIFRTIWLEKN</sequence>
<proteinExistence type="predicted"/>
<evidence type="ECO:0000313" key="2">
    <source>
        <dbReference type="EMBL" id="KAG5591479.1"/>
    </source>
</evidence>
<dbReference type="InterPro" id="IPR044700">
    <property type="entry name" value="PIP2/PIPL1"/>
</dbReference>
<protein>
    <submittedName>
        <fullName evidence="2">Uncharacterized protein</fullName>
    </submittedName>
</protein>
<organism evidence="2 3">
    <name type="scientific">Solanum commersonii</name>
    <name type="common">Commerson's wild potato</name>
    <name type="synonym">Commerson's nightshade</name>
    <dbReference type="NCBI Taxonomy" id="4109"/>
    <lineage>
        <taxon>Eukaryota</taxon>
        <taxon>Viridiplantae</taxon>
        <taxon>Streptophyta</taxon>
        <taxon>Embryophyta</taxon>
        <taxon>Tracheophyta</taxon>
        <taxon>Spermatophyta</taxon>
        <taxon>Magnoliopsida</taxon>
        <taxon>eudicotyledons</taxon>
        <taxon>Gunneridae</taxon>
        <taxon>Pentapetalae</taxon>
        <taxon>asterids</taxon>
        <taxon>lamiids</taxon>
        <taxon>Solanales</taxon>
        <taxon>Solanaceae</taxon>
        <taxon>Solanoideae</taxon>
        <taxon>Solaneae</taxon>
        <taxon>Solanum</taxon>
    </lineage>
</organism>
<keyword evidence="1" id="KW-1133">Transmembrane helix</keyword>
<dbReference type="GO" id="GO:0045087">
    <property type="term" value="P:innate immune response"/>
    <property type="evidence" value="ECO:0007669"/>
    <property type="project" value="InterPro"/>
</dbReference>
<reference evidence="2 3" key="1">
    <citation type="submission" date="2020-09" db="EMBL/GenBank/DDBJ databases">
        <title>De no assembly of potato wild relative species, Solanum commersonii.</title>
        <authorList>
            <person name="Cho K."/>
        </authorList>
    </citation>
    <scope>NUCLEOTIDE SEQUENCE [LARGE SCALE GENOMIC DNA]</scope>
    <source>
        <strain evidence="2">LZ3.2</strain>
        <tissue evidence="2">Leaf</tissue>
    </source>
</reference>
<name>A0A9J5XV54_SOLCO</name>
<keyword evidence="1" id="KW-0472">Membrane</keyword>
<evidence type="ECO:0000313" key="3">
    <source>
        <dbReference type="Proteomes" id="UP000824120"/>
    </source>
</evidence>